<dbReference type="InParanoid" id="A0A6I8WEH8"/>
<evidence type="ECO:0000256" key="2">
    <source>
        <dbReference type="SAM" id="SignalP"/>
    </source>
</evidence>
<reference evidence="3" key="1">
    <citation type="submission" date="2024-06" db="UniProtKB">
        <authorList>
            <consortium name="RefSeq"/>
        </authorList>
    </citation>
    <scope>NUCLEOTIDE SEQUENCE [LARGE SCALE GENOMIC DNA]</scope>
    <source>
        <strain evidence="3">MV2-25</strain>
    </source>
</reference>
<dbReference type="KEGG" id="dpo:26532923"/>
<keyword evidence="2" id="KW-0732">Signal</keyword>
<feature type="signal peptide" evidence="2">
    <location>
        <begin position="1"/>
        <end position="16"/>
    </location>
</feature>
<sequence length="107" mass="11958">MRYISLALLLMLVVLATIPNYGTNASSCEHSGKSLSHLTGLGVDESCSRSSRPETIGETVEVSQEKVDDSDDAEEYNVPQVSFFSKLKKAFSFLYNIIMWFVNLTRE</sequence>
<dbReference type="Proteomes" id="UP000001819">
    <property type="component" value="Chromosome 2"/>
</dbReference>
<dbReference type="Bgee" id="FBgn0271910">
    <property type="expression patterns" value="Expressed in male reproductive system and 1 other cell type or tissue"/>
</dbReference>
<accession>A0A6I8WEH8</accession>
<evidence type="ECO:0000313" key="4">
    <source>
        <dbReference type="RefSeq" id="XP_033240974.1"/>
    </source>
</evidence>
<keyword evidence="3" id="KW-1185">Reference proteome</keyword>
<evidence type="ECO:0000256" key="1">
    <source>
        <dbReference type="SAM" id="MobiDB-lite"/>
    </source>
</evidence>
<reference evidence="4" key="2">
    <citation type="submission" date="2025-08" db="UniProtKB">
        <authorList>
            <consortium name="RefSeq"/>
        </authorList>
    </citation>
    <scope>IDENTIFICATION</scope>
    <source>
        <strain evidence="4">MV-25-SWS-2005</strain>
        <tissue evidence="4">Whole body</tissue>
    </source>
</reference>
<proteinExistence type="predicted"/>
<dbReference type="AlphaFoldDB" id="A0A6I8WEH8"/>
<feature type="region of interest" description="Disordered" evidence="1">
    <location>
        <begin position="43"/>
        <end position="73"/>
    </location>
</feature>
<feature type="chain" id="PRO_5026240264" evidence="2">
    <location>
        <begin position="17"/>
        <end position="107"/>
    </location>
</feature>
<gene>
    <name evidence="4" type="primary">LOC26532923</name>
</gene>
<dbReference type="RefSeq" id="XP_033240974.1">
    <property type="nucleotide sequence ID" value="XM_033385083.1"/>
</dbReference>
<organism evidence="3 4">
    <name type="scientific">Drosophila pseudoobscura pseudoobscura</name>
    <name type="common">Fruit fly</name>
    <dbReference type="NCBI Taxonomy" id="46245"/>
    <lineage>
        <taxon>Eukaryota</taxon>
        <taxon>Metazoa</taxon>
        <taxon>Ecdysozoa</taxon>
        <taxon>Arthropoda</taxon>
        <taxon>Hexapoda</taxon>
        <taxon>Insecta</taxon>
        <taxon>Pterygota</taxon>
        <taxon>Neoptera</taxon>
        <taxon>Endopterygota</taxon>
        <taxon>Diptera</taxon>
        <taxon>Brachycera</taxon>
        <taxon>Muscomorpha</taxon>
        <taxon>Ephydroidea</taxon>
        <taxon>Drosophilidae</taxon>
        <taxon>Drosophila</taxon>
        <taxon>Sophophora</taxon>
    </lineage>
</organism>
<name>A0A6I8WEH8_DROPS</name>
<protein>
    <submittedName>
        <fullName evidence="4">Uncharacterized protein</fullName>
    </submittedName>
</protein>
<evidence type="ECO:0000313" key="3">
    <source>
        <dbReference type="Proteomes" id="UP000001819"/>
    </source>
</evidence>